<dbReference type="InterPro" id="IPR014710">
    <property type="entry name" value="RmlC-like_jellyroll"/>
</dbReference>
<accession>A0A4R6T2Q5</accession>
<keyword evidence="2" id="KW-1185">Reference proteome</keyword>
<comment type="caution">
    <text evidence="1">The sequence shown here is derived from an EMBL/GenBank/DDBJ whole genome shotgun (WGS) entry which is preliminary data.</text>
</comment>
<name>A0A4R6T2Q5_9BACT</name>
<dbReference type="SUPFAM" id="SSF51182">
    <property type="entry name" value="RmlC-like cupins"/>
    <property type="match status" value="1"/>
</dbReference>
<proteinExistence type="predicted"/>
<dbReference type="EMBL" id="SNYF01000007">
    <property type="protein sequence ID" value="TDQ16424.1"/>
    <property type="molecule type" value="Genomic_DNA"/>
</dbReference>
<protein>
    <submittedName>
        <fullName evidence="1">Uncharacterized protein</fullName>
    </submittedName>
</protein>
<organism evidence="1 2">
    <name type="scientific">Algoriphagus boseongensis</name>
    <dbReference type="NCBI Taxonomy" id="1442587"/>
    <lineage>
        <taxon>Bacteria</taxon>
        <taxon>Pseudomonadati</taxon>
        <taxon>Bacteroidota</taxon>
        <taxon>Cytophagia</taxon>
        <taxon>Cytophagales</taxon>
        <taxon>Cyclobacteriaceae</taxon>
        <taxon>Algoriphagus</taxon>
    </lineage>
</organism>
<dbReference type="AlphaFoldDB" id="A0A4R6T2Q5"/>
<gene>
    <name evidence="1" type="ORF">DFQ04_2542</name>
</gene>
<dbReference type="InterPro" id="IPR011051">
    <property type="entry name" value="RmlC_Cupin_sf"/>
</dbReference>
<evidence type="ECO:0000313" key="1">
    <source>
        <dbReference type="EMBL" id="TDQ16424.1"/>
    </source>
</evidence>
<sequence length="247" mass="28159">MSGSYQRFDFYPILTHFMPSSPFAFSSQKQVVLFLFFLIQTPLLSQVLVHQEPRHCPVFENKEIRILNVEFPPGDTTLYHVHTTPSVFIHFTSTAVGSQLKGASEVNAESIAGDIVVEDLSGDNIRTHRVWNRDKSDFHVMDVELLYKDFDLEENPLDLPDLNLEIDTTWVRVYRLNLEAGKEFQLEKPKQSFLLVSLQDASIQNEKAQNQDLKPGSFIAVPRKKKFSITNSGSQAAEMVLLEFPAK</sequence>
<evidence type="ECO:0000313" key="2">
    <source>
        <dbReference type="Proteomes" id="UP000294535"/>
    </source>
</evidence>
<dbReference type="Gene3D" id="2.60.120.10">
    <property type="entry name" value="Jelly Rolls"/>
    <property type="match status" value="2"/>
</dbReference>
<dbReference type="Proteomes" id="UP000294535">
    <property type="component" value="Unassembled WGS sequence"/>
</dbReference>
<reference evidence="1 2" key="1">
    <citation type="submission" date="2019-03" db="EMBL/GenBank/DDBJ databases">
        <title>Genomic Encyclopedia of Type Strains, Phase III (KMG-III): the genomes of soil and plant-associated and newly described type strains.</title>
        <authorList>
            <person name="Whitman W."/>
        </authorList>
    </citation>
    <scope>NUCLEOTIDE SEQUENCE [LARGE SCALE GENOMIC DNA]</scope>
    <source>
        <strain evidence="1 2">CECT 8446</strain>
    </source>
</reference>